<keyword evidence="3" id="KW-1185">Reference proteome</keyword>
<dbReference type="InterPro" id="IPR029068">
    <property type="entry name" value="Glyas_Bleomycin-R_OHBP_Dase"/>
</dbReference>
<organism evidence="2 3">
    <name type="scientific">Idiomarina aquatica</name>
    <dbReference type="NCBI Taxonomy" id="1327752"/>
    <lineage>
        <taxon>Bacteria</taxon>
        <taxon>Pseudomonadati</taxon>
        <taxon>Pseudomonadota</taxon>
        <taxon>Gammaproteobacteria</taxon>
        <taxon>Alteromonadales</taxon>
        <taxon>Idiomarinaceae</taxon>
        <taxon>Idiomarina</taxon>
    </lineage>
</organism>
<feature type="domain" description="VOC" evidence="1">
    <location>
        <begin position="3"/>
        <end position="126"/>
    </location>
</feature>
<dbReference type="SUPFAM" id="SSF54593">
    <property type="entry name" value="Glyoxalase/Bleomycin resistance protein/Dihydroxybiphenyl dioxygenase"/>
    <property type="match status" value="1"/>
</dbReference>
<accession>A0AA94JE40</accession>
<sequence>MLSFGRTVILVDNYERALKFYVDKLGLTLATDIDAGERRFVHLTFPDQPNAGLWLLQAETEKDREAIGQQAGDQPIVVIYTDNFDREFERLKNASVEFLGEPLAADGAVSAHFSDLYGNKFVLVQVN</sequence>
<evidence type="ECO:0000259" key="1">
    <source>
        <dbReference type="PROSITE" id="PS51819"/>
    </source>
</evidence>
<dbReference type="PROSITE" id="PS51819">
    <property type="entry name" value="VOC"/>
    <property type="match status" value="1"/>
</dbReference>
<dbReference type="InterPro" id="IPR004360">
    <property type="entry name" value="Glyas_Fos-R_dOase_dom"/>
</dbReference>
<reference evidence="3" key="1">
    <citation type="journal article" date="2018" name="Front. Microbiol.">
        <title>Genome-Based Analysis Reveals the Taxonomy and Diversity of the Family Idiomarinaceae.</title>
        <authorList>
            <person name="Liu Y."/>
            <person name="Lai Q."/>
            <person name="Shao Z."/>
        </authorList>
    </citation>
    <scope>NUCLEOTIDE SEQUENCE [LARGE SCALE GENOMIC DNA]</scope>
    <source>
        <strain evidence="3">SN-14</strain>
    </source>
</reference>
<protein>
    <submittedName>
        <fullName evidence="2">Glyoxalase</fullName>
    </submittedName>
</protein>
<comment type="caution">
    <text evidence="2">The sequence shown here is derived from an EMBL/GenBank/DDBJ whole genome shotgun (WGS) entry which is preliminary data.</text>
</comment>
<dbReference type="EMBL" id="PIPS01000001">
    <property type="protein sequence ID" value="RUO45454.1"/>
    <property type="molecule type" value="Genomic_DNA"/>
</dbReference>
<dbReference type="Proteomes" id="UP000286680">
    <property type="component" value="Unassembled WGS sequence"/>
</dbReference>
<dbReference type="PANTHER" id="PTHR36437">
    <property type="entry name" value="GLYOXALASE/BLEOMYCIN RESISTANCE PROTEIN/DIOXYGENASE"/>
    <property type="match status" value="1"/>
</dbReference>
<dbReference type="PANTHER" id="PTHR36437:SF2">
    <property type="entry name" value="GLYOXALASE_BLEOMYCIN RESISTANCE PROTEIN_DIOXYGENASE"/>
    <property type="match status" value="1"/>
</dbReference>
<proteinExistence type="predicted"/>
<name>A0AA94JE40_9GAMM</name>
<dbReference type="AlphaFoldDB" id="A0AA94JE40"/>
<evidence type="ECO:0000313" key="2">
    <source>
        <dbReference type="EMBL" id="RUO45454.1"/>
    </source>
</evidence>
<gene>
    <name evidence="2" type="ORF">CWE23_05495</name>
</gene>
<dbReference type="InterPro" id="IPR037523">
    <property type="entry name" value="VOC_core"/>
</dbReference>
<evidence type="ECO:0000313" key="3">
    <source>
        <dbReference type="Proteomes" id="UP000286680"/>
    </source>
</evidence>
<dbReference type="Pfam" id="PF00903">
    <property type="entry name" value="Glyoxalase"/>
    <property type="match status" value="1"/>
</dbReference>
<dbReference type="Gene3D" id="3.10.180.10">
    <property type="entry name" value="2,3-Dihydroxybiphenyl 1,2-Dioxygenase, domain 1"/>
    <property type="match status" value="1"/>
</dbReference>